<dbReference type="InterPro" id="IPR029000">
    <property type="entry name" value="Cyclophilin-like_dom_sf"/>
</dbReference>
<reference evidence="7" key="1">
    <citation type="submission" date="2020-12" db="EMBL/GenBank/DDBJ databases">
        <title>Leucobacter sp. CAS1, isolated from Chromium sludge.</title>
        <authorList>
            <person name="Xu Z."/>
        </authorList>
    </citation>
    <scope>NUCLEOTIDE SEQUENCE</scope>
    <source>
        <strain evidence="7">CSA1</strain>
    </source>
</reference>
<proteinExistence type="predicted"/>
<feature type="compositionally biased region" description="Pro residues" evidence="4">
    <location>
        <begin position="583"/>
        <end position="592"/>
    </location>
</feature>
<dbReference type="SMART" id="SM00796">
    <property type="entry name" value="AHS1"/>
    <property type="match status" value="1"/>
</dbReference>
<evidence type="ECO:0000256" key="3">
    <source>
        <dbReference type="ARBA" id="ARBA00022840"/>
    </source>
</evidence>
<keyword evidence="1" id="KW-0547">Nucleotide-binding</keyword>
<dbReference type="Gene3D" id="3.30.1360.40">
    <property type="match status" value="1"/>
</dbReference>
<dbReference type="SUPFAM" id="SSF50891">
    <property type="entry name" value="Cyclophilin-like"/>
    <property type="match status" value="2"/>
</dbReference>
<feature type="compositionally biased region" description="Basic and acidic residues" evidence="4">
    <location>
        <begin position="564"/>
        <end position="582"/>
    </location>
</feature>
<dbReference type="Pfam" id="PF02682">
    <property type="entry name" value="CT_C_D"/>
    <property type="match status" value="1"/>
</dbReference>
<name>A0A934Q925_9MICO</name>
<dbReference type="Proteomes" id="UP000608530">
    <property type="component" value="Unassembled WGS sequence"/>
</dbReference>
<sequence>MTGAGPAASRGALRTPRLRASGDESVLLDCGSLEGALGVLEALDSARAAGALDVVELVPAAETVLVRGGEARDPRVFAARLSGLLAGAGGGAGRAAEAPGTVIPVRYDGADLAEVAELTGMSVDQVIERHTAAEYTVAFTGFAPGFAYLSGGDPALAVPRRPSPRPRIPAGAVAIAGRFSGVYPRPSPGGWQLLGRTDYPMWDLGREQPAALIPGGRVRFAATREEARAADPRATGARSVGDPGPARPDDGASGASEPRSESAPGLASPPALIVRDPGLQTLVQDAGRPGLAELGVSASGAADRGALVRANRLVGNAPGAAVLELGHGAFAAEAATVSVIALAGAPRAGRIAGPFGVRSVAADRAFRIDPGERLELGPPERGLRTVLAIRGGVLAPLTLGSASRDTLAGLGPDPLAEGAEVRAAEGAASAVVGAVGEPEPQGEPLPAPGETSVLEVVPGPRDDWFDEAGMTRLWENEWRVSPRSDRVGLRLEGSPLTRAEGFRELELPSEGLVTGSIQVPPDGQPVLFLADRPLTGGYPVVGVVRERDLDLAAQLPPGALVRFRRADRAPAAEARSAADRAPADPPEAPARPTPEETRP</sequence>
<keyword evidence="2" id="KW-0378">Hydrolase</keyword>
<dbReference type="SMART" id="SM00797">
    <property type="entry name" value="AHS2"/>
    <property type="match status" value="1"/>
</dbReference>
<gene>
    <name evidence="7" type="ORF">JD276_13850</name>
</gene>
<dbReference type="Gene3D" id="2.40.100.10">
    <property type="entry name" value="Cyclophilin-like"/>
    <property type="match status" value="2"/>
</dbReference>
<evidence type="ECO:0000256" key="1">
    <source>
        <dbReference type="ARBA" id="ARBA00022741"/>
    </source>
</evidence>
<dbReference type="RefSeq" id="WP_200116254.1">
    <property type="nucleotide sequence ID" value="NZ_JAEHOH010000021.1"/>
</dbReference>
<dbReference type="GO" id="GO:0016787">
    <property type="term" value="F:hydrolase activity"/>
    <property type="evidence" value="ECO:0007669"/>
    <property type="project" value="UniProtKB-KW"/>
</dbReference>
<evidence type="ECO:0000259" key="6">
    <source>
        <dbReference type="SMART" id="SM00797"/>
    </source>
</evidence>
<evidence type="ECO:0000259" key="5">
    <source>
        <dbReference type="SMART" id="SM00796"/>
    </source>
</evidence>
<dbReference type="InterPro" id="IPR003778">
    <property type="entry name" value="CT_A_B"/>
</dbReference>
<dbReference type="Pfam" id="PF02626">
    <property type="entry name" value="CT_A_B"/>
    <property type="match status" value="1"/>
</dbReference>
<feature type="region of interest" description="Disordered" evidence="4">
    <location>
        <begin position="562"/>
        <end position="599"/>
    </location>
</feature>
<evidence type="ECO:0000256" key="4">
    <source>
        <dbReference type="SAM" id="MobiDB-lite"/>
    </source>
</evidence>
<organism evidence="7 8">
    <name type="scientific">Leucobacter chromiisoli</name>
    <dbReference type="NCBI Taxonomy" id="2796471"/>
    <lineage>
        <taxon>Bacteria</taxon>
        <taxon>Bacillati</taxon>
        <taxon>Actinomycetota</taxon>
        <taxon>Actinomycetes</taxon>
        <taxon>Micrococcales</taxon>
        <taxon>Microbacteriaceae</taxon>
        <taxon>Leucobacter</taxon>
    </lineage>
</organism>
<dbReference type="InterPro" id="IPR003833">
    <property type="entry name" value="CT_C_D"/>
</dbReference>
<dbReference type="EMBL" id="JAEHOH010000021">
    <property type="protein sequence ID" value="MBK0420116.1"/>
    <property type="molecule type" value="Genomic_DNA"/>
</dbReference>
<comment type="caution">
    <text evidence="7">The sequence shown here is derived from an EMBL/GenBank/DDBJ whole genome shotgun (WGS) entry which is preliminary data.</text>
</comment>
<evidence type="ECO:0000313" key="7">
    <source>
        <dbReference type="EMBL" id="MBK0420116.1"/>
    </source>
</evidence>
<feature type="domain" description="Carboxyltransferase" evidence="6">
    <location>
        <begin position="293"/>
        <end position="581"/>
    </location>
</feature>
<evidence type="ECO:0000313" key="8">
    <source>
        <dbReference type="Proteomes" id="UP000608530"/>
    </source>
</evidence>
<protein>
    <submittedName>
        <fullName evidence="7">5-oxoprolinase/urea amidolyase family protein</fullName>
    </submittedName>
</protein>
<dbReference type="PANTHER" id="PTHR43309:SF3">
    <property type="entry name" value="5-OXOPROLINASE SUBUNIT C"/>
    <property type="match status" value="1"/>
</dbReference>
<dbReference type="PANTHER" id="PTHR43309">
    <property type="entry name" value="5-OXOPROLINASE SUBUNIT C"/>
    <property type="match status" value="1"/>
</dbReference>
<keyword evidence="8" id="KW-1185">Reference proteome</keyword>
<dbReference type="GO" id="GO:0005524">
    <property type="term" value="F:ATP binding"/>
    <property type="evidence" value="ECO:0007669"/>
    <property type="project" value="UniProtKB-KW"/>
</dbReference>
<accession>A0A934Q925</accession>
<evidence type="ECO:0000256" key="2">
    <source>
        <dbReference type="ARBA" id="ARBA00022801"/>
    </source>
</evidence>
<feature type="domain" description="Carboxyltransferase" evidence="5">
    <location>
        <begin position="16"/>
        <end position="212"/>
    </location>
</feature>
<dbReference type="AlphaFoldDB" id="A0A934Q925"/>
<dbReference type="InterPro" id="IPR052708">
    <property type="entry name" value="PxpC"/>
</dbReference>
<feature type="region of interest" description="Disordered" evidence="4">
    <location>
        <begin position="225"/>
        <end position="271"/>
    </location>
</feature>
<keyword evidence="3" id="KW-0067">ATP-binding</keyword>